<dbReference type="InterPro" id="IPR051362">
    <property type="entry name" value="WD_repeat_creC_regulators"/>
</dbReference>
<dbReference type="SMART" id="SM00320">
    <property type="entry name" value="WD40"/>
    <property type="match status" value="5"/>
</dbReference>
<dbReference type="PANTHER" id="PTHR14107:SF16">
    <property type="entry name" value="AT02583P"/>
    <property type="match status" value="1"/>
</dbReference>
<dbReference type="Proteomes" id="UP001151518">
    <property type="component" value="Unassembled WGS sequence"/>
</dbReference>
<feature type="region of interest" description="Disordered" evidence="4">
    <location>
        <begin position="40"/>
        <end position="70"/>
    </location>
</feature>
<protein>
    <recommendedName>
        <fullName evidence="7">WD40 repeat-like protein</fullName>
    </recommendedName>
</protein>
<accession>A0A9W8KZQ1</accession>
<evidence type="ECO:0000313" key="5">
    <source>
        <dbReference type="EMBL" id="KAJ2678762.1"/>
    </source>
</evidence>
<gene>
    <name evidence="5" type="ORF">GGI25_002147</name>
</gene>
<evidence type="ECO:0000313" key="6">
    <source>
        <dbReference type="Proteomes" id="UP001151518"/>
    </source>
</evidence>
<dbReference type="SUPFAM" id="SSF50978">
    <property type="entry name" value="WD40 repeat-like"/>
    <property type="match status" value="1"/>
</dbReference>
<dbReference type="GO" id="GO:0045013">
    <property type="term" value="P:carbon catabolite repression of transcription"/>
    <property type="evidence" value="ECO:0007669"/>
    <property type="project" value="TreeGrafter"/>
</dbReference>
<dbReference type="AlphaFoldDB" id="A0A9W8KZQ1"/>
<feature type="compositionally biased region" description="Polar residues" evidence="4">
    <location>
        <begin position="135"/>
        <end position="153"/>
    </location>
</feature>
<name>A0A9W8KZQ1_9FUNG</name>
<dbReference type="PROSITE" id="PS50082">
    <property type="entry name" value="WD_REPEATS_2"/>
    <property type="match status" value="1"/>
</dbReference>
<evidence type="ECO:0000256" key="4">
    <source>
        <dbReference type="SAM" id="MobiDB-lite"/>
    </source>
</evidence>
<dbReference type="InterPro" id="IPR036322">
    <property type="entry name" value="WD40_repeat_dom_sf"/>
</dbReference>
<evidence type="ECO:0000256" key="1">
    <source>
        <dbReference type="ARBA" id="ARBA00022574"/>
    </source>
</evidence>
<dbReference type="OrthoDB" id="3367at2759"/>
<comment type="caution">
    <text evidence="5">The sequence shown here is derived from an EMBL/GenBank/DDBJ whole genome shotgun (WGS) entry which is preliminary data.</text>
</comment>
<reference evidence="5" key="1">
    <citation type="submission" date="2022-07" db="EMBL/GenBank/DDBJ databases">
        <title>Phylogenomic reconstructions and comparative analyses of Kickxellomycotina fungi.</title>
        <authorList>
            <person name="Reynolds N.K."/>
            <person name="Stajich J.E."/>
            <person name="Barry K."/>
            <person name="Grigoriev I.V."/>
            <person name="Crous P."/>
            <person name="Smith M.E."/>
        </authorList>
    </citation>
    <scope>NUCLEOTIDE SEQUENCE</scope>
    <source>
        <strain evidence="5">NRRL 3115</strain>
    </source>
</reference>
<evidence type="ECO:0000256" key="3">
    <source>
        <dbReference type="PROSITE-ProRule" id="PRU00221"/>
    </source>
</evidence>
<dbReference type="Pfam" id="PF00400">
    <property type="entry name" value="WD40"/>
    <property type="match status" value="4"/>
</dbReference>
<dbReference type="EMBL" id="JANBTW010000018">
    <property type="protein sequence ID" value="KAJ2678762.1"/>
    <property type="molecule type" value="Genomic_DNA"/>
</dbReference>
<dbReference type="InterPro" id="IPR001680">
    <property type="entry name" value="WD40_rpt"/>
</dbReference>
<dbReference type="GO" id="GO:0051286">
    <property type="term" value="C:cell tip"/>
    <property type="evidence" value="ECO:0007669"/>
    <property type="project" value="TreeGrafter"/>
</dbReference>
<feature type="repeat" description="WD" evidence="3">
    <location>
        <begin position="396"/>
        <end position="437"/>
    </location>
</feature>
<dbReference type="InterPro" id="IPR015943">
    <property type="entry name" value="WD40/YVTN_repeat-like_dom_sf"/>
</dbReference>
<dbReference type="PANTHER" id="PTHR14107">
    <property type="entry name" value="WD REPEAT PROTEIN"/>
    <property type="match status" value="1"/>
</dbReference>
<feature type="region of interest" description="Disordered" evidence="4">
    <location>
        <begin position="123"/>
        <end position="155"/>
    </location>
</feature>
<evidence type="ECO:0008006" key="7">
    <source>
        <dbReference type="Google" id="ProtNLM"/>
    </source>
</evidence>
<keyword evidence="2" id="KW-0677">Repeat</keyword>
<evidence type="ECO:0000256" key="2">
    <source>
        <dbReference type="ARBA" id="ARBA00022737"/>
    </source>
</evidence>
<proteinExistence type="predicted"/>
<feature type="compositionally biased region" description="Low complexity" evidence="4">
    <location>
        <begin position="123"/>
        <end position="132"/>
    </location>
</feature>
<dbReference type="GO" id="GO:0032153">
    <property type="term" value="C:cell division site"/>
    <property type="evidence" value="ECO:0007669"/>
    <property type="project" value="TreeGrafter"/>
</dbReference>
<keyword evidence="1 3" id="KW-0853">WD repeat</keyword>
<dbReference type="GO" id="GO:0005634">
    <property type="term" value="C:nucleus"/>
    <property type="evidence" value="ECO:0007669"/>
    <property type="project" value="TreeGrafter"/>
</dbReference>
<organism evidence="5 6">
    <name type="scientific">Coemansia spiralis</name>
    <dbReference type="NCBI Taxonomy" id="417178"/>
    <lineage>
        <taxon>Eukaryota</taxon>
        <taxon>Fungi</taxon>
        <taxon>Fungi incertae sedis</taxon>
        <taxon>Zoopagomycota</taxon>
        <taxon>Kickxellomycotina</taxon>
        <taxon>Kickxellomycetes</taxon>
        <taxon>Kickxellales</taxon>
        <taxon>Kickxellaceae</taxon>
        <taxon>Coemansia</taxon>
    </lineage>
</organism>
<dbReference type="Gene3D" id="2.130.10.10">
    <property type="entry name" value="YVTN repeat-like/Quinoprotein amine dehydrogenase"/>
    <property type="match status" value="1"/>
</dbReference>
<sequence>MCAAPTPKTFFETPEGKWSLVSEFTTEDAANQFQPHIARDISGDDLSTGASGSEANPPPTPPTGGGMRFGAASTAMVAGGIMFADTGSSPAMAGGVSVAPAKPHPMHAVANRPTHLSVFRAAGSSTARAPAAHPTSGSALSSASNTNEQTGSGRSLGFRQGLLHLAKGSNPHGAQHSKGIVTKSTSAYVHRIVTNESLARWIVGDSAQATCFLFNAPRSLVWVGMQPESNGETLARLDLATSTPLCHDINHTTRSDNRLDVVLGFVHGDIIWYEPISGKYARINKNSGYSPAITCVKWIPNSDNLFIAGTSDGAVMVVDRSKDDFAVPALAHARASTFEVATPPKPRANPVSFWRIGAKPITSIAFSPDGQHVAVTSEDGFLRVIDYLNEILEDVYPSYFGGLTCCAWSDDSKYIVAGGKDDLLTVWSHHDQTVVARCQGHESWVRDVAFDPMAHEDENTYRFVSVGEDARLLFWDFSLAALHRPRAQAHRVVEPSEHSYTRGPPSDVHINGRPNDAPMGVVHSRASQGSVAMLQPLMSEIIHDTAICSLQFCQDLLVTACRRGVIKTWKRPAAFDFSTYI</sequence>